<dbReference type="PROSITE" id="PS00086">
    <property type="entry name" value="CYTOCHROME_P450"/>
    <property type="match status" value="1"/>
</dbReference>
<dbReference type="GO" id="GO:0005506">
    <property type="term" value="F:iron ion binding"/>
    <property type="evidence" value="ECO:0007669"/>
    <property type="project" value="InterPro"/>
</dbReference>
<dbReference type="SUPFAM" id="SSF48264">
    <property type="entry name" value="Cytochrome P450"/>
    <property type="match status" value="1"/>
</dbReference>
<dbReference type="EMBL" id="JAIWYP010000003">
    <property type="protein sequence ID" value="KAH3850487.1"/>
    <property type="molecule type" value="Genomic_DNA"/>
</dbReference>
<dbReference type="GO" id="GO:0042446">
    <property type="term" value="P:hormone biosynthetic process"/>
    <property type="evidence" value="ECO:0007669"/>
    <property type="project" value="TreeGrafter"/>
</dbReference>
<comment type="similarity">
    <text evidence="1 8">Belongs to the cytochrome P450 family.</text>
</comment>
<dbReference type="InterPro" id="IPR036396">
    <property type="entry name" value="Cyt_P450_sf"/>
</dbReference>
<name>A0A9D4R1E7_DREPO</name>
<proteinExistence type="inferred from homology"/>
<evidence type="ECO:0000256" key="1">
    <source>
        <dbReference type="ARBA" id="ARBA00010617"/>
    </source>
</evidence>
<dbReference type="PANTHER" id="PTHR24289">
    <property type="entry name" value="STEROID 17-ALPHA-HYDROXYLASE/17,20 LYASE"/>
    <property type="match status" value="1"/>
</dbReference>
<comment type="caution">
    <text evidence="10">The sequence shown here is derived from an EMBL/GenBank/DDBJ whole genome shotgun (WGS) entry which is preliminary data.</text>
</comment>
<evidence type="ECO:0000313" key="10">
    <source>
        <dbReference type="EMBL" id="KAH3850487.1"/>
    </source>
</evidence>
<dbReference type="GO" id="GO:0042448">
    <property type="term" value="P:progesterone metabolic process"/>
    <property type="evidence" value="ECO:0007669"/>
    <property type="project" value="TreeGrafter"/>
</dbReference>
<feature type="chain" id="PRO_5039480350" description="Cytochrome P450" evidence="9">
    <location>
        <begin position="22"/>
        <end position="136"/>
    </location>
</feature>
<evidence type="ECO:0000256" key="8">
    <source>
        <dbReference type="RuleBase" id="RU000461"/>
    </source>
</evidence>
<reference evidence="10" key="1">
    <citation type="journal article" date="2019" name="bioRxiv">
        <title>The Genome of the Zebra Mussel, Dreissena polymorpha: A Resource for Invasive Species Research.</title>
        <authorList>
            <person name="McCartney M.A."/>
            <person name="Auch B."/>
            <person name="Kono T."/>
            <person name="Mallez S."/>
            <person name="Zhang Y."/>
            <person name="Obille A."/>
            <person name="Becker A."/>
            <person name="Abrahante J.E."/>
            <person name="Garbe J."/>
            <person name="Badalamenti J.P."/>
            <person name="Herman A."/>
            <person name="Mangelson H."/>
            <person name="Liachko I."/>
            <person name="Sullivan S."/>
            <person name="Sone E.D."/>
            <person name="Koren S."/>
            <person name="Silverstein K.A.T."/>
            <person name="Beckman K.B."/>
            <person name="Gohl D.M."/>
        </authorList>
    </citation>
    <scope>NUCLEOTIDE SEQUENCE</scope>
    <source>
        <strain evidence="10">Duluth1</strain>
        <tissue evidence="10">Whole animal</tissue>
    </source>
</reference>
<evidence type="ECO:0000313" key="11">
    <source>
        <dbReference type="Proteomes" id="UP000828390"/>
    </source>
</evidence>
<dbReference type="GO" id="GO:0020037">
    <property type="term" value="F:heme binding"/>
    <property type="evidence" value="ECO:0007669"/>
    <property type="project" value="InterPro"/>
</dbReference>
<evidence type="ECO:0000256" key="4">
    <source>
        <dbReference type="ARBA" id="ARBA00023002"/>
    </source>
</evidence>
<evidence type="ECO:0000256" key="5">
    <source>
        <dbReference type="ARBA" id="ARBA00023004"/>
    </source>
</evidence>
<sequence length="136" mass="15506">MRPFSVNLFKLLIRILAILLAGEYKLPKGTPVVINHWALHHDPEAWNDVDAFIPERFLDEDGKLGPKPKSYLPFSAGTRVCLGEFVAKPELHLLFACLMQRYTWSMEDGKTPDLAPIGSIFAMNPKEQDVVIKRRF</sequence>
<keyword evidence="11" id="KW-1185">Reference proteome</keyword>
<dbReference type="Gene3D" id="1.10.630.10">
    <property type="entry name" value="Cytochrome P450"/>
    <property type="match status" value="1"/>
</dbReference>
<dbReference type="InterPro" id="IPR002401">
    <property type="entry name" value="Cyt_P450_E_grp-I"/>
</dbReference>
<evidence type="ECO:0000256" key="7">
    <source>
        <dbReference type="PIRSR" id="PIRSR602401-1"/>
    </source>
</evidence>
<comment type="cofactor">
    <cofactor evidence="7">
        <name>heme</name>
        <dbReference type="ChEBI" id="CHEBI:30413"/>
    </cofactor>
</comment>
<keyword evidence="5 7" id="KW-0408">Iron</keyword>
<dbReference type="PANTHER" id="PTHR24289:SF1">
    <property type="entry name" value="STEROID 17-ALPHA-HYDROXYLASE_17,20 LYASE"/>
    <property type="match status" value="1"/>
</dbReference>
<keyword evidence="2 7" id="KW-0349">Heme</keyword>
<evidence type="ECO:0008006" key="12">
    <source>
        <dbReference type="Google" id="ProtNLM"/>
    </source>
</evidence>
<dbReference type="AlphaFoldDB" id="A0A9D4R1E7"/>
<dbReference type="Proteomes" id="UP000828390">
    <property type="component" value="Unassembled WGS sequence"/>
</dbReference>
<protein>
    <recommendedName>
        <fullName evidence="12">Cytochrome P450</fullName>
    </recommendedName>
</protein>
<organism evidence="10 11">
    <name type="scientific">Dreissena polymorpha</name>
    <name type="common">Zebra mussel</name>
    <name type="synonym">Mytilus polymorpha</name>
    <dbReference type="NCBI Taxonomy" id="45954"/>
    <lineage>
        <taxon>Eukaryota</taxon>
        <taxon>Metazoa</taxon>
        <taxon>Spiralia</taxon>
        <taxon>Lophotrochozoa</taxon>
        <taxon>Mollusca</taxon>
        <taxon>Bivalvia</taxon>
        <taxon>Autobranchia</taxon>
        <taxon>Heteroconchia</taxon>
        <taxon>Euheterodonta</taxon>
        <taxon>Imparidentia</taxon>
        <taxon>Neoheterodontei</taxon>
        <taxon>Myida</taxon>
        <taxon>Dreissenoidea</taxon>
        <taxon>Dreissenidae</taxon>
        <taxon>Dreissena</taxon>
    </lineage>
</organism>
<keyword evidence="4 8" id="KW-0560">Oxidoreductase</keyword>
<accession>A0A9D4R1E7</accession>
<dbReference type="PRINTS" id="PR00463">
    <property type="entry name" value="EP450I"/>
</dbReference>
<keyword evidence="6 8" id="KW-0503">Monooxygenase</keyword>
<evidence type="ECO:0000256" key="6">
    <source>
        <dbReference type="ARBA" id="ARBA00023033"/>
    </source>
</evidence>
<evidence type="ECO:0000256" key="9">
    <source>
        <dbReference type="SAM" id="SignalP"/>
    </source>
</evidence>
<keyword evidence="9" id="KW-0732">Signal</keyword>
<feature type="binding site" description="axial binding residue" evidence="7">
    <location>
        <position position="81"/>
    </location>
    <ligand>
        <name>heme</name>
        <dbReference type="ChEBI" id="CHEBI:30413"/>
    </ligand>
    <ligandPart>
        <name>Fe</name>
        <dbReference type="ChEBI" id="CHEBI:18248"/>
    </ligandPart>
</feature>
<dbReference type="GO" id="GO:0004508">
    <property type="term" value="F:steroid 17-alpha-monooxygenase activity"/>
    <property type="evidence" value="ECO:0007669"/>
    <property type="project" value="TreeGrafter"/>
</dbReference>
<reference evidence="10" key="2">
    <citation type="submission" date="2020-11" db="EMBL/GenBank/DDBJ databases">
        <authorList>
            <person name="McCartney M.A."/>
            <person name="Auch B."/>
            <person name="Kono T."/>
            <person name="Mallez S."/>
            <person name="Becker A."/>
            <person name="Gohl D.M."/>
            <person name="Silverstein K.A.T."/>
            <person name="Koren S."/>
            <person name="Bechman K.B."/>
            <person name="Herman A."/>
            <person name="Abrahante J.E."/>
            <person name="Garbe J."/>
        </authorList>
    </citation>
    <scope>NUCLEOTIDE SEQUENCE</scope>
    <source>
        <strain evidence="10">Duluth1</strain>
        <tissue evidence="10">Whole animal</tissue>
    </source>
</reference>
<gene>
    <name evidence="10" type="ORF">DPMN_092899</name>
</gene>
<evidence type="ECO:0000256" key="2">
    <source>
        <dbReference type="ARBA" id="ARBA00022617"/>
    </source>
</evidence>
<dbReference type="Pfam" id="PF00067">
    <property type="entry name" value="p450"/>
    <property type="match status" value="1"/>
</dbReference>
<evidence type="ECO:0000256" key="3">
    <source>
        <dbReference type="ARBA" id="ARBA00022723"/>
    </source>
</evidence>
<keyword evidence="3 7" id="KW-0479">Metal-binding</keyword>
<dbReference type="InterPro" id="IPR017972">
    <property type="entry name" value="Cyt_P450_CS"/>
</dbReference>
<dbReference type="InterPro" id="IPR001128">
    <property type="entry name" value="Cyt_P450"/>
</dbReference>
<feature type="signal peptide" evidence="9">
    <location>
        <begin position="1"/>
        <end position="21"/>
    </location>
</feature>